<evidence type="ECO:0000313" key="9">
    <source>
        <dbReference type="Proteomes" id="UP000317990"/>
    </source>
</evidence>
<dbReference type="GO" id="GO:0030979">
    <property type="term" value="P:alpha-glucan biosynthetic process"/>
    <property type="evidence" value="ECO:0007669"/>
    <property type="project" value="InterPro"/>
</dbReference>
<evidence type="ECO:0000259" key="7">
    <source>
        <dbReference type="Pfam" id="PF09210"/>
    </source>
</evidence>
<feature type="active site" description="Proton donor" evidence="3">
    <location>
        <position position="345"/>
    </location>
</feature>
<protein>
    <submittedName>
        <fullName evidence="8">DUF1957 domain-containing protein</fullName>
    </submittedName>
</protein>
<reference evidence="8 9" key="1">
    <citation type="journal article" date="2019" name="mSystems">
        <title>Life at home and on the roam: Genomic adaptions reflect the dual lifestyle of an intracellular, facultative symbiont.</title>
        <authorList>
            <person name="Burgsdorf I."/>
        </authorList>
    </citation>
    <scope>NUCLEOTIDE SEQUENCE [LARGE SCALE GENOMIC DNA]</scope>
    <source>
        <strain evidence="8">277cV</strain>
    </source>
</reference>
<dbReference type="InterPro" id="IPR040042">
    <property type="entry name" value="Branching_enz_MT3115-like"/>
</dbReference>
<dbReference type="Proteomes" id="UP000317990">
    <property type="component" value="Unassembled WGS sequence"/>
</dbReference>
<dbReference type="AlphaFoldDB" id="A0A524RPG0"/>
<dbReference type="PANTHER" id="PTHR41695:SF1">
    <property type="entry name" value="1,4-ALPHA-GLUCAN BRANCHING ENZYME TK1436"/>
    <property type="match status" value="1"/>
</dbReference>
<comment type="caution">
    <text evidence="8">The sequence shown here is derived from an EMBL/GenBank/DDBJ whole genome shotgun (WGS) entry which is preliminary data.</text>
</comment>
<feature type="binding site" evidence="4">
    <location>
        <position position="397"/>
    </location>
    <ligand>
        <name>substrate</name>
    </ligand>
</feature>
<dbReference type="InterPro" id="IPR027291">
    <property type="entry name" value="Glyco_hydro_38_N_sf"/>
</dbReference>
<dbReference type="InterPro" id="IPR028995">
    <property type="entry name" value="Glyco_hydro_57/38_cen_sf"/>
</dbReference>
<dbReference type="SUPFAM" id="SSF88688">
    <property type="entry name" value="Families 57/38 glycoside transferase middle domain"/>
    <property type="match status" value="1"/>
</dbReference>
<evidence type="ECO:0000256" key="2">
    <source>
        <dbReference type="ARBA" id="ARBA00023277"/>
    </source>
</evidence>
<evidence type="ECO:0000256" key="3">
    <source>
        <dbReference type="PIRSR" id="PIRSR640042-1"/>
    </source>
</evidence>
<feature type="binding site" evidence="4">
    <location>
        <position position="456"/>
    </location>
    <ligand>
        <name>substrate</name>
    </ligand>
</feature>
<feature type="binding site" evidence="4">
    <location>
        <position position="235"/>
    </location>
    <ligand>
        <name>substrate</name>
    </ligand>
</feature>
<proteinExistence type="inferred from homology"/>
<feature type="domain" description="Glycoside hydrolase family 57 N-terminal" evidence="6">
    <location>
        <begin position="7"/>
        <end position="238"/>
    </location>
</feature>
<gene>
    <name evidence="8" type="ORF">ERJ67_03330</name>
</gene>
<dbReference type="Pfam" id="PF03065">
    <property type="entry name" value="Glyco_hydro_57"/>
    <property type="match status" value="1"/>
</dbReference>
<dbReference type="PANTHER" id="PTHR41695">
    <property type="entry name" value="1,4-ALPHA-GLUCAN BRANCHING ENZYME RV3031-RELATED"/>
    <property type="match status" value="1"/>
</dbReference>
<name>A0A524RPG0_9CHRO</name>
<feature type="active site" description="Nucleophile" evidence="3">
    <location>
        <position position="183"/>
    </location>
</feature>
<keyword evidence="2 5" id="KW-0119">Carbohydrate metabolism</keyword>
<feature type="domain" description="1,4-alpha-glucan branching enzyme C-terminal" evidence="7">
    <location>
        <begin position="418"/>
        <end position="517"/>
    </location>
</feature>
<dbReference type="EMBL" id="SRMO01000050">
    <property type="protein sequence ID" value="TGG93692.1"/>
    <property type="molecule type" value="Genomic_DNA"/>
</dbReference>
<dbReference type="Gene3D" id="1.20.1430.10">
    <property type="entry name" value="Families 57/38 glycoside transferase, middle domain"/>
    <property type="match status" value="1"/>
</dbReference>
<evidence type="ECO:0000256" key="5">
    <source>
        <dbReference type="RuleBase" id="RU361196"/>
    </source>
</evidence>
<dbReference type="InterPro" id="IPR011330">
    <property type="entry name" value="Glyco_hydro/deAcase_b/a-brl"/>
</dbReference>
<accession>A0A524RPG0</accession>
<evidence type="ECO:0000256" key="1">
    <source>
        <dbReference type="ARBA" id="ARBA00006821"/>
    </source>
</evidence>
<sequence>MTAGRLALVLHGHLPFVRSLRPGSLEEDWFHQALLECYLPLLAMLQGLASSEDVQPRLTMSLSPTLLAMLDDPLLQERFPAWLALRLHLLEGAPSACAAAVNHLGERIEAMADFWESLDRRPVLAFAALQQAGVLDLITCSATHGYLPLLREPHQSVRGQLHTAVVAHGRQLGCRPQGIWLPECAYFEGLDAELAAVGLRYAVLDGHGLLHALPRPRYGVYAPICSPGAVAFFARDSASTLPVWSARDGYPGHGDYREFHRDLGWDMPLEDLQEVGIDDARPLGLKLHRVTDSACGLAEKEPYDPSRATARADEHGRNFVADRLTQAERLARAMHRDPLIVAPFDAELFGHWWFEGPRFLEAVFRAGASEGLTFTTLRQCLEGQPRLQVCRPAPSSWGQGGFHTYWLSESNAWMTAEWDRAGRAMLTLMDRFGEGQGQRRLLQQAARELLLAQSSDWSFILRAGTTTDLARQRLDRHLSRFWRIRDHLEGLQNLPPGWLHTVEHEDNVFPDIDLSPWQPSPSRIS</sequence>
<organism evidence="8 9">
    <name type="scientific">Aphanocapsa feldmannii 277cV</name>
    <dbReference type="NCBI Taxonomy" id="2507553"/>
    <lineage>
        <taxon>Bacteria</taxon>
        <taxon>Bacillati</taxon>
        <taxon>Cyanobacteriota</taxon>
        <taxon>Cyanophyceae</taxon>
        <taxon>Oscillatoriophycideae</taxon>
        <taxon>Chroococcales</taxon>
        <taxon>Microcystaceae</taxon>
        <taxon>Aphanocapsa</taxon>
    </lineage>
</organism>
<dbReference type="Pfam" id="PF09210">
    <property type="entry name" value="BE_C"/>
    <property type="match status" value="1"/>
</dbReference>
<dbReference type="InterPro" id="IPR037090">
    <property type="entry name" value="57_glycoside_trans_central"/>
</dbReference>
<dbReference type="GO" id="GO:0003844">
    <property type="term" value="F:1,4-alpha-glucan branching enzyme activity"/>
    <property type="evidence" value="ECO:0007669"/>
    <property type="project" value="InterPro"/>
</dbReference>
<evidence type="ECO:0000256" key="4">
    <source>
        <dbReference type="PIRSR" id="PIRSR640042-2"/>
    </source>
</evidence>
<dbReference type="InterPro" id="IPR004300">
    <property type="entry name" value="Glyco_hydro_57_N"/>
</dbReference>
<dbReference type="GO" id="GO:0005576">
    <property type="term" value="C:extracellular region"/>
    <property type="evidence" value="ECO:0007669"/>
    <property type="project" value="TreeGrafter"/>
</dbReference>
<dbReference type="SUPFAM" id="SSF88713">
    <property type="entry name" value="Glycoside hydrolase/deacetylase"/>
    <property type="match status" value="1"/>
</dbReference>
<evidence type="ECO:0000259" key="6">
    <source>
        <dbReference type="Pfam" id="PF03065"/>
    </source>
</evidence>
<comment type="similarity">
    <text evidence="1 5">Belongs to the glycosyl hydrolase 57 family.</text>
</comment>
<dbReference type="CDD" id="cd10792">
    <property type="entry name" value="GH57N_AmyC_like"/>
    <property type="match status" value="1"/>
</dbReference>
<evidence type="ECO:0000313" key="8">
    <source>
        <dbReference type="EMBL" id="TGG93692.1"/>
    </source>
</evidence>
<dbReference type="Gene3D" id="3.20.110.10">
    <property type="entry name" value="Glycoside hydrolase 38, N terminal domain"/>
    <property type="match status" value="1"/>
</dbReference>
<dbReference type="InterPro" id="IPR015293">
    <property type="entry name" value="BE_C"/>
</dbReference>
<feature type="binding site" evidence="4">
    <location>
        <position position="252"/>
    </location>
    <ligand>
        <name>substrate</name>
    </ligand>
</feature>